<gene>
    <name evidence="3" type="ORF">LSTR_LSTR010293</name>
</gene>
<evidence type="ECO:0000313" key="3">
    <source>
        <dbReference type="EMBL" id="RZF48330.1"/>
    </source>
</evidence>
<dbReference type="PANTHER" id="PTHR21879:SF17">
    <property type="entry name" value="LD24139P"/>
    <property type="match status" value="1"/>
</dbReference>
<dbReference type="AlphaFoldDB" id="A0A482XS49"/>
<comment type="caution">
    <text evidence="3">The sequence shown here is derived from an EMBL/GenBank/DDBJ whole genome shotgun (WGS) entry which is preliminary data.</text>
</comment>
<feature type="chain" id="PRO_5019827019" evidence="2">
    <location>
        <begin position="20"/>
        <end position="280"/>
    </location>
</feature>
<organism evidence="3 4">
    <name type="scientific">Laodelphax striatellus</name>
    <name type="common">Small brown planthopper</name>
    <name type="synonym">Delphax striatella</name>
    <dbReference type="NCBI Taxonomy" id="195883"/>
    <lineage>
        <taxon>Eukaryota</taxon>
        <taxon>Metazoa</taxon>
        <taxon>Ecdysozoa</taxon>
        <taxon>Arthropoda</taxon>
        <taxon>Hexapoda</taxon>
        <taxon>Insecta</taxon>
        <taxon>Pterygota</taxon>
        <taxon>Neoptera</taxon>
        <taxon>Paraneoptera</taxon>
        <taxon>Hemiptera</taxon>
        <taxon>Auchenorrhyncha</taxon>
        <taxon>Fulgoroidea</taxon>
        <taxon>Delphacidae</taxon>
        <taxon>Criomorphinae</taxon>
        <taxon>Laodelphax</taxon>
    </lineage>
</organism>
<dbReference type="OrthoDB" id="8191402at2759"/>
<dbReference type="FunCoup" id="A0A482XS49">
    <property type="interactions" value="27"/>
</dbReference>
<keyword evidence="2" id="KW-0732">Signal</keyword>
<dbReference type="InterPro" id="IPR012464">
    <property type="entry name" value="DUF1676"/>
</dbReference>
<evidence type="ECO:0000256" key="1">
    <source>
        <dbReference type="SAM" id="Phobius"/>
    </source>
</evidence>
<dbReference type="Proteomes" id="UP000291343">
    <property type="component" value="Unassembled WGS sequence"/>
</dbReference>
<dbReference type="STRING" id="195883.A0A482XS49"/>
<sequence length="280" mass="29860">MTSFYVSGLLVCLLAYTSAAPRLEDNEVIGRSVEDDGGWKLISKILSDCGSDDTSRVMGCLGVKAVSALDRAARAERISVLPGVSLIRSDSEDADRAGRALLTEDELQNSLPQDPSERSSRLVDMLFDSAFRFMKTHSLQLKFPEEAPEALQRALEEGRGKIKKKLFPILMLVGLKIFAVIPVILGIIGLVAAKALVVGKLALIIAASLGLQKFFAVGAGAGGFPSLGKVTSDGWNSGSSAGWSSPSSGAQGGYYRRSMDDNSAHQMAFNAQVPDTYKTQ</sequence>
<evidence type="ECO:0000313" key="4">
    <source>
        <dbReference type="Proteomes" id="UP000291343"/>
    </source>
</evidence>
<dbReference type="EMBL" id="QKKF02002576">
    <property type="protein sequence ID" value="RZF48330.1"/>
    <property type="molecule type" value="Genomic_DNA"/>
</dbReference>
<keyword evidence="4" id="KW-1185">Reference proteome</keyword>
<proteinExistence type="predicted"/>
<accession>A0A482XS49</accession>
<feature type="transmembrane region" description="Helical" evidence="1">
    <location>
        <begin position="169"/>
        <end position="193"/>
    </location>
</feature>
<dbReference type="Pfam" id="PF07898">
    <property type="entry name" value="DUF1676"/>
    <property type="match status" value="1"/>
</dbReference>
<evidence type="ECO:0000256" key="2">
    <source>
        <dbReference type="SAM" id="SignalP"/>
    </source>
</evidence>
<dbReference type="GO" id="GO:0016020">
    <property type="term" value="C:membrane"/>
    <property type="evidence" value="ECO:0007669"/>
    <property type="project" value="TreeGrafter"/>
</dbReference>
<dbReference type="InParanoid" id="A0A482XS49"/>
<dbReference type="PANTHER" id="PTHR21879">
    <property type="entry name" value="FI03362P-RELATED-RELATED"/>
    <property type="match status" value="1"/>
</dbReference>
<protein>
    <submittedName>
        <fullName evidence="3">Uncharacterized protein</fullName>
    </submittedName>
</protein>
<keyword evidence="1" id="KW-1133">Transmembrane helix</keyword>
<keyword evidence="1" id="KW-0812">Transmembrane</keyword>
<feature type="signal peptide" evidence="2">
    <location>
        <begin position="1"/>
        <end position="19"/>
    </location>
</feature>
<name>A0A482XS49_LAOST</name>
<reference evidence="3 4" key="1">
    <citation type="journal article" date="2017" name="Gigascience">
        <title>Genome sequence of the small brown planthopper, Laodelphax striatellus.</title>
        <authorList>
            <person name="Zhu J."/>
            <person name="Jiang F."/>
            <person name="Wang X."/>
            <person name="Yang P."/>
            <person name="Bao Y."/>
            <person name="Zhao W."/>
            <person name="Wang W."/>
            <person name="Lu H."/>
            <person name="Wang Q."/>
            <person name="Cui N."/>
            <person name="Li J."/>
            <person name="Chen X."/>
            <person name="Luo L."/>
            <person name="Yu J."/>
            <person name="Kang L."/>
            <person name="Cui F."/>
        </authorList>
    </citation>
    <scope>NUCLEOTIDE SEQUENCE [LARGE SCALE GENOMIC DNA]</scope>
    <source>
        <strain evidence="3">Lst14</strain>
    </source>
</reference>
<keyword evidence="1" id="KW-0472">Membrane</keyword>